<dbReference type="SUPFAM" id="SSF116734">
    <property type="entry name" value="DNA methylase specificity domain"/>
    <property type="match status" value="1"/>
</dbReference>
<comment type="similarity">
    <text evidence="1">Belongs to the type-I restriction system S methylase family.</text>
</comment>
<evidence type="ECO:0000313" key="5">
    <source>
        <dbReference type="EMBL" id="PJJ41711.1"/>
    </source>
</evidence>
<organism evidence="5 6">
    <name type="scientific">Hallerella succinigenes</name>
    <dbReference type="NCBI Taxonomy" id="1896222"/>
    <lineage>
        <taxon>Bacteria</taxon>
        <taxon>Pseudomonadati</taxon>
        <taxon>Fibrobacterota</taxon>
        <taxon>Fibrobacteria</taxon>
        <taxon>Fibrobacterales</taxon>
        <taxon>Fibrobacteraceae</taxon>
        <taxon>Hallerella</taxon>
    </lineage>
</organism>
<evidence type="ECO:0000313" key="6">
    <source>
        <dbReference type="Proteomes" id="UP000231134"/>
    </source>
</evidence>
<feature type="domain" description="Type I restriction modification DNA specificity" evidence="4">
    <location>
        <begin position="4"/>
        <end position="176"/>
    </location>
</feature>
<dbReference type="GO" id="GO:0003677">
    <property type="term" value="F:DNA binding"/>
    <property type="evidence" value="ECO:0007669"/>
    <property type="project" value="UniProtKB-KW"/>
</dbReference>
<dbReference type="Proteomes" id="UP000231134">
    <property type="component" value="Unassembled WGS sequence"/>
</dbReference>
<dbReference type="GO" id="GO:0009307">
    <property type="term" value="P:DNA restriction-modification system"/>
    <property type="evidence" value="ECO:0007669"/>
    <property type="project" value="UniProtKB-KW"/>
</dbReference>
<gene>
    <name evidence="5" type="ORF">BGX16_1702</name>
</gene>
<reference evidence="5 6" key="1">
    <citation type="submission" date="2017-11" db="EMBL/GenBank/DDBJ databases">
        <title>Animal gut microbial communities from fecal samples from Wisconsin, USA.</title>
        <authorList>
            <person name="Neumann A."/>
        </authorList>
    </citation>
    <scope>NUCLEOTIDE SEQUENCE [LARGE SCALE GENOMIC DNA]</scope>
    <source>
        <strain evidence="5 6">UWS3</strain>
    </source>
</reference>
<sequence>MFGYAVVQLGDVAKYSDTRIKNSELKPFTYVSVENLLQQKQGVEFSDKIPDGNNSIEYKKDDILIGNIRPYLKKIWKADRNGGTNGDVLTIRIIDECKDVITPNYLYYLLSSDDFFNYDMQFAKGAKMPRGSKEDVMNFEFSLPPLAEQERIVKILDRFDALCNDISTGLPAEIEARKKQYEYYRDKLLSFPKIG</sequence>
<keyword evidence="3" id="KW-0238">DNA-binding</keyword>
<keyword evidence="2" id="KW-0680">Restriction system</keyword>
<dbReference type="PANTHER" id="PTHR43140:SF1">
    <property type="entry name" value="TYPE I RESTRICTION ENZYME ECOKI SPECIFICITY SUBUNIT"/>
    <property type="match status" value="1"/>
</dbReference>
<dbReference type="Gene3D" id="3.90.220.20">
    <property type="entry name" value="DNA methylase specificity domains"/>
    <property type="match status" value="1"/>
</dbReference>
<dbReference type="InterPro" id="IPR051212">
    <property type="entry name" value="Type-I_RE_S_subunit"/>
</dbReference>
<dbReference type="Pfam" id="PF01420">
    <property type="entry name" value="Methylase_S"/>
    <property type="match status" value="1"/>
</dbReference>
<dbReference type="PANTHER" id="PTHR43140">
    <property type="entry name" value="TYPE-1 RESTRICTION ENZYME ECOKI SPECIFICITY PROTEIN"/>
    <property type="match status" value="1"/>
</dbReference>
<comment type="caution">
    <text evidence="5">The sequence shown here is derived from an EMBL/GenBank/DDBJ whole genome shotgun (WGS) entry which is preliminary data.</text>
</comment>
<accession>A0A2M9A7K8</accession>
<dbReference type="EMBL" id="PGEX01000001">
    <property type="protein sequence ID" value="PJJ41711.1"/>
    <property type="molecule type" value="Genomic_DNA"/>
</dbReference>
<evidence type="ECO:0000256" key="1">
    <source>
        <dbReference type="ARBA" id="ARBA00010923"/>
    </source>
</evidence>
<dbReference type="InterPro" id="IPR044946">
    <property type="entry name" value="Restrct_endonuc_typeI_TRD_sf"/>
</dbReference>
<evidence type="ECO:0000256" key="3">
    <source>
        <dbReference type="ARBA" id="ARBA00023125"/>
    </source>
</evidence>
<protein>
    <submittedName>
        <fullName evidence="5">Type I restriction enzyme S subunit</fullName>
    </submittedName>
</protein>
<dbReference type="AlphaFoldDB" id="A0A2M9A7K8"/>
<name>A0A2M9A7K8_9BACT</name>
<proteinExistence type="inferred from homology"/>
<keyword evidence="6" id="KW-1185">Reference proteome</keyword>
<dbReference type="InterPro" id="IPR000055">
    <property type="entry name" value="Restrct_endonuc_typeI_TRD"/>
</dbReference>
<evidence type="ECO:0000259" key="4">
    <source>
        <dbReference type="Pfam" id="PF01420"/>
    </source>
</evidence>
<evidence type="ECO:0000256" key="2">
    <source>
        <dbReference type="ARBA" id="ARBA00022747"/>
    </source>
</evidence>